<sequence length="529" mass="58145">MGSGGTTTTDDGDAIAEHLDIVVLGAGISGINAAHVLRERLPHRAVTVLEARSVVGGTWSFFRYPGFRSDSYTSTFGFRWHPWPHDRKIAAAEDIAAYVEDAARADGSLDGIRFRHRVVGCEWRDEDAFWRLRVRVGDGDEDGQQGSGGDGDGGVVTKTKVLAANFVIACTGYYSYERALDAPIPGIDSFAGTVVHPQWWPAADDNDGGGLDYADKKVVLIGSGATAFTILPAMAPSVARITMLQRSPSYAVSMATRLSLVDRLLLLLLPAVWAHRLCWWKDIVFEMLATQLLLHFPAIGRWALTRRLKAEVPRDVDVGVHFNPRYNPFRQRLCMCPDGDFFKALHRDNVEVVTDSIDAVVPGGIRLASGRVLDADIIVTATGLYFEILNGIAPVVNGQPVDVGSHYAWRGGMLEGLPNMGYILGYVVQSWTPGADVMVKMLCRVMRVMESRRANKVVPVIERYKGMPSRIAVDSSSNYFVKASDRIPKVTGQGPWYGRTHWLRDAWALWFGDMDDGLVYSGGEAKKTA</sequence>
<dbReference type="Proteomes" id="UP000829364">
    <property type="component" value="Chromosome 9"/>
</dbReference>
<dbReference type="KEGG" id="ptkz:JDV02_009171"/>
<proteinExistence type="predicted"/>
<dbReference type="SUPFAM" id="SSF51905">
    <property type="entry name" value="FAD/NAD(P)-binding domain"/>
    <property type="match status" value="1"/>
</dbReference>
<name>A0A9Q8VF67_9HYPO</name>
<dbReference type="InterPro" id="IPR051820">
    <property type="entry name" value="FAD-binding_MO"/>
</dbReference>
<accession>A0A9Q8VF67</accession>
<comment type="cofactor">
    <cofactor evidence="1">
        <name>FAD</name>
        <dbReference type="ChEBI" id="CHEBI:57692"/>
    </cofactor>
</comment>
<dbReference type="OrthoDB" id="66881at2759"/>
<keyword evidence="2" id="KW-0560">Oxidoreductase</keyword>
<dbReference type="PANTHER" id="PTHR43872">
    <property type="entry name" value="MONOOXYGENASE, PUTATIVE (AFU_ORTHOLOGUE AFUA_8G02570)-RELATED"/>
    <property type="match status" value="1"/>
</dbReference>
<dbReference type="PANTHER" id="PTHR43872:SF1">
    <property type="entry name" value="MONOOXYGENASE, PUTATIVE (AFU_ORTHOLOGUE AFUA_8G02570)-RELATED"/>
    <property type="match status" value="1"/>
</dbReference>
<dbReference type="RefSeq" id="XP_047846824.1">
    <property type="nucleotide sequence ID" value="XM_047990815.1"/>
</dbReference>
<dbReference type="EMBL" id="CP086362">
    <property type="protein sequence ID" value="UNI23343.1"/>
    <property type="molecule type" value="Genomic_DNA"/>
</dbReference>
<keyword evidence="2" id="KW-0503">Monooxygenase</keyword>
<dbReference type="GeneID" id="72071116"/>
<dbReference type="GO" id="GO:0004497">
    <property type="term" value="F:monooxygenase activity"/>
    <property type="evidence" value="ECO:0007669"/>
    <property type="project" value="UniProtKB-KW"/>
</dbReference>
<evidence type="ECO:0000256" key="1">
    <source>
        <dbReference type="ARBA" id="ARBA00001974"/>
    </source>
</evidence>
<protein>
    <submittedName>
        <fullName evidence="3">Uncharacterized protein</fullName>
    </submittedName>
</protein>
<reference evidence="3" key="1">
    <citation type="submission" date="2021-11" db="EMBL/GenBank/DDBJ databases">
        <title>Purpureocillium_takamizusanense_genome.</title>
        <authorList>
            <person name="Nguyen N.-H."/>
        </authorList>
    </citation>
    <scope>NUCLEOTIDE SEQUENCE</scope>
    <source>
        <strain evidence="3">PT3</strain>
    </source>
</reference>
<dbReference type="Gene3D" id="3.50.50.60">
    <property type="entry name" value="FAD/NAD(P)-binding domain"/>
    <property type="match status" value="1"/>
</dbReference>
<keyword evidence="4" id="KW-1185">Reference proteome</keyword>
<dbReference type="InterPro" id="IPR036188">
    <property type="entry name" value="FAD/NAD-bd_sf"/>
</dbReference>
<gene>
    <name evidence="3" type="ORF">JDV02_009171</name>
</gene>
<organism evidence="3 4">
    <name type="scientific">Purpureocillium takamizusanense</name>
    <dbReference type="NCBI Taxonomy" id="2060973"/>
    <lineage>
        <taxon>Eukaryota</taxon>
        <taxon>Fungi</taxon>
        <taxon>Dikarya</taxon>
        <taxon>Ascomycota</taxon>
        <taxon>Pezizomycotina</taxon>
        <taxon>Sordariomycetes</taxon>
        <taxon>Hypocreomycetidae</taxon>
        <taxon>Hypocreales</taxon>
        <taxon>Ophiocordycipitaceae</taxon>
        <taxon>Purpureocillium</taxon>
    </lineage>
</organism>
<dbReference type="AlphaFoldDB" id="A0A9Q8VF67"/>
<evidence type="ECO:0000313" key="4">
    <source>
        <dbReference type="Proteomes" id="UP000829364"/>
    </source>
</evidence>
<dbReference type="Pfam" id="PF13450">
    <property type="entry name" value="NAD_binding_8"/>
    <property type="match status" value="1"/>
</dbReference>
<evidence type="ECO:0000256" key="2">
    <source>
        <dbReference type="ARBA" id="ARBA00023033"/>
    </source>
</evidence>
<evidence type="ECO:0000313" key="3">
    <source>
        <dbReference type="EMBL" id="UNI23343.1"/>
    </source>
</evidence>